<keyword evidence="3 5" id="KW-0378">Hydrolase</keyword>
<dbReference type="InterPro" id="IPR020579">
    <property type="entry name" value="Exonuc_VII_lsu_C"/>
</dbReference>
<evidence type="ECO:0000313" key="10">
    <source>
        <dbReference type="Proteomes" id="UP000255335"/>
    </source>
</evidence>
<dbReference type="EMBL" id="UGHZ01000001">
    <property type="protein sequence ID" value="STP09441.1"/>
    <property type="molecule type" value="Genomic_DNA"/>
</dbReference>
<gene>
    <name evidence="5 9" type="primary">xseA</name>
    <name evidence="9" type="ORF">NCTC12221_00884</name>
</gene>
<dbReference type="InterPro" id="IPR025824">
    <property type="entry name" value="OB-fold_nuc-bd_dom"/>
</dbReference>
<dbReference type="PANTHER" id="PTHR30008:SF0">
    <property type="entry name" value="EXODEOXYRIBONUCLEASE 7 LARGE SUBUNIT"/>
    <property type="match status" value="1"/>
</dbReference>
<protein>
    <recommendedName>
        <fullName evidence="5">Exodeoxyribonuclease 7 large subunit</fullName>
        <ecNumber evidence="5">3.1.11.6</ecNumber>
    </recommendedName>
    <alternativeName>
        <fullName evidence="5">Exodeoxyribonuclease VII large subunit</fullName>
        <shortName evidence="5">Exonuclease VII large subunit</shortName>
    </alternativeName>
</protein>
<evidence type="ECO:0000259" key="7">
    <source>
        <dbReference type="Pfam" id="PF02601"/>
    </source>
</evidence>
<keyword evidence="2 5" id="KW-0540">Nuclease</keyword>
<dbReference type="GO" id="GO:0006308">
    <property type="term" value="P:DNA catabolic process"/>
    <property type="evidence" value="ECO:0007669"/>
    <property type="project" value="UniProtKB-UniRule"/>
</dbReference>
<evidence type="ECO:0000313" key="9">
    <source>
        <dbReference type="EMBL" id="STP09441.1"/>
    </source>
</evidence>
<comment type="function">
    <text evidence="5">Bidirectionally degrades single-stranded DNA into large acid-insoluble oligonucleotides, which are then degraded further into small acid-soluble oligonucleotides.</text>
</comment>
<feature type="domain" description="Exonuclease VII large subunit C-terminal" evidence="7">
    <location>
        <begin position="120"/>
        <end position="395"/>
    </location>
</feature>
<comment type="subcellular location">
    <subcellularLocation>
        <location evidence="5 6">Cytoplasm</location>
    </subcellularLocation>
</comment>
<comment type="catalytic activity">
    <reaction evidence="5 6">
        <text>Exonucleolytic cleavage in either 5'- to 3'- or 3'- to 5'-direction to yield nucleoside 5'-phosphates.</text>
        <dbReference type="EC" id="3.1.11.6"/>
    </reaction>
</comment>
<feature type="domain" description="OB-fold nucleic acid binding" evidence="8">
    <location>
        <begin position="4"/>
        <end position="96"/>
    </location>
</feature>
<dbReference type="GO" id="GO:0005737">
    <property type="term" value="C:cytoplasm"/>
    <property type="evidence" value="ECO:0007669"/>
    <property type="project" value="UniProtKB-SubCell"/>
</dbReference>
<dbReference type="PANTHER" id="PTHR30008">
    <property type="entry name" value="EXODEOXYRIBONUCLEASE 7 LARGE SUBUNIT"/>
    <property type="match status" value="1"/>
</dbReference>
<dbReference type="CDD" id="cd04489">
    <property type="entry name" value="ExoVII_LU_OBF"/>
    <property type="match status" value="1"/>
</dbReference>
<proteinExistence type="inferred from homology"/>
<evidence type="ECO:0000259" key="8">
    <source>
        <dbReference type="Pfam" id="PF13742"/>
    </source>
</evidence>
<comment type="subunit">
    <text evidence="5">Heterooligomer composed of large and small subunits.</text>
</comment>
<evidence type="ECO:0000256" key="5">
    <source>
        <dbReference type="HAMAP-Rule" id="MF_00378"/>
    </source>
</evidence>
<dbReference type="GO" id="GO:0009318">
    <property type="term" value="C:exodeoxyribonuclease VII complex"/>
    <property type="evidence" value="ECO:0007669"/>
    <property type="project" value="UniProtKB-UniRule"/>
</dbReference>
<dbReference type="AlphaFoldDB" id="A0A377JNQ4"/>
<name>A0A377JNQ4_9HELI</name>
<dbReference type="GO" id="GO:0003676">
    <property type="term" value="F:nucleic acid binding"/>
    <property type="evidence" value="ECO:0007669"/>
    <property type="project" value="InterPro"/>
</dbReference>
<accession>A0A377JNQ4</accession>
<dbReference type="GO" id="GO:0008855">
    <property type="term" value="F:exodeoxyribonuclease VII activity"/>
    <property type="evidence" value="ECO:0007669"/>
    <property type="project" value="UniProtKB-UniRule"/>
</dbReference>
<dbReference type="HAMAP" id="MF_00378">
    <property type="entry name" value="Exonuc_7_L"/>
    <property type="match status" value="1"/>
</dbReference>
<evidence type="ECO:0000256" key="2">
    <source>
        <dbReference type="ARBA" id="ARBA00022722"/>
    </source>
</evidence>
<dbReference type="Pfam" id="PF13742">
    <property type="entry name" value="tRNA_anti_2"/>
    <property type="match status" value="1"/>
</dbReference>
<dbReference type="Proteomes" id="UP000255335">
    <property type="component" value="Unassembled WGS sequence"/>
</dbReference>
<evidence type="ECO:0000256" key="6">
    <source>
        <dbReference type="RuleBase" id="RU004355"/>
    </source>
</evidence>
<keyword evidence="4 5" id="KW-0269">Exonuclease</keyword>
<evidence type="ECO:0000256" key="3">
    <source>
        <dbReference type="ARBA" id="ARBA00022801"/>
    </source>
</evidence>
<dbReference type="EC" id="3.1.11.6" evidence="5"/>
<sequence length="417" mass="46712">MKALKVSELNTQIKAILEQTFLDVCVQGEISSVKVHTSGHIYLSLKDESSSIKCVMFKGNARGLKIALEVGQNVVIMGSVSVYTQKGEYQILCKSIALAGVGELALAFENLKNKLQAKGYFESFHKKLMPKFPKRIALLTSATGAAKEDMLKVARKRWENVHITLFDTLVQGENAKECIVANLALADSFFGTKEGFDVIVLGRGGGSMEDMWAFNEECVAEAIYRAKTPIVSAVGHEVDVFISDFVADLRAPTPSAAMEMLLPDKFEFLRIIDEMMSAYSSVFERYLGQKQGLIGQLKEYFKLYNFHAQYTNKTEQIQALGQIFVENFRNVLEKKQGEIERVKMLIDVACERKLTHAQMESERIFEALNANNPHSLCKNGYAQISKEQKVCALQDIAVDEVFELSDLDSHIFAKRVE</sequence>
<dbReference type="InterPro" id="IPR003753">
    <property type="entry name" value="Exonuc_VII_L"/>
</dbReference>
<reference evidence="9 10" key="1">
    <citation type="submission" date="2018-06" db="EMBL/GenBank/DDBJ databases">
        <authorList>
            <consortium name="Pathogen Informatics"/>
            <person name="Doyle S."/>
        </authorList>
    </citation>
    <scope>NUCLEOTIDE SEQUENCE [LARGE SCALE GENOMIC DNA]</scope>
    <source>
        <strain evidence="9 10">NCTC12221</strain>
    </source>
</reference>
<comment type="similarity">
    <text evidence="5 6">Belongs to the XseA family.</text>
</comment>
<dbReference type="NCBIfam" id="TIGR00237">
    <property type="entry name" value="xseA"/>
    <property type="match status" value="1"/>
</dbReference>
<evidence type="ECO:0000256" key="4">
    <source>
        <dbReference type="ARBA" id="ARBA00022839"/>
    </source>
</evidence>
<dbReference type="Pfam" id="PF02601">
    <property type="entry name" value="Exonuc_VII_L"/>
    <property type="match status" value="1"/>
</dbReference>
<organism evidence="9 10">
    <name type="scientific">Helicobacter cinaedi</name>
    <dbReference type="NCBI Taxonomy" id="213"/>
    <lineage>
        <taxon>Bacteria</taxon>
        <taxon>Pseudomonadati</taxon>
        <taxon>Campylobacterota</taxon>
        <taxon>Epsilonproteobacteria</taxon>
        <taxon>Campylobacterales</taxon>
        <taxon>Helicobacteraceae</taxon>
        <taxon>Helicobacter</taxon>
    </lineage>
</organism>
<keyword evidence="1 5" id="KW-0963">Cytoplasm</keyword>
<evidence type="ECO:0000256" key="1">
    <source>
        <dbReference type="ARBA" id="ARBA00022490"/>
    </source>
</evidence>
<dbReference type="RefSeq" id="WP_115026136.1">
    <property type="nucleotide sequence ID" value="NZ_UGHZ01000001.1"/>
</dbReference>
<dbReference type="Gene3D" id="2.40.50.1010">
    <property type="match status" value="1"/>
</dbReference>